<organism evidence="6 7">
    <name type="scientific">Litoribacter ruber</name>
    <dbReference type="NCBI Taxonomy" id="702568"/>
    <lineage>
        <taxon>Bacteria</taxon>
        <taxon>Pseudomonadati</taxon>
        <taxon>Bacteroidota</taxon>
        <taxon>Cytophagia</taxon>
        <taxon>Cytophagales</taxon>
        <taxon>Cyclobacteriaceae</taxon>
        <taxon>Litoribacter</taxon>
    </lineage>
</organism>
<dbReference type="GO" id="GO:0005975">
    <property type="term" value="P:carbohydrate metabolic process"/>
    <property type="evidence" value="ECO:0007669"/>
    <property type="project" value="InterPro"/>
</dbReference>
<dbReference type="PROSITE" id="PS51257">
    <property type="entry name" value="PROKAR_LIPOPROTEIN"/>
    <property type="match status" value="1"/>
</dbReference>
<dbReference type="CDD" id="cd11338">
    <property type="entry name" value="AmyAc_CMD"/>
    <property type="match status" value="1"/>
</dbReference>
<protein>
    <submittedName>
        <fullName evidence="6">Alpha-glucosidase C-terminal domain-containing protein</fullName>
    </submittedName>
</protein>
<dbReference type="Pfam" id="PF00128">
    <property type="entry name" value="Alpha-amylase"/>
    <property type="match status" value="2"/>
</dbReference>
<sequence length="642" mass="74071">MIKISRLFPLFLIPLLAACAIDSSKKEIVESPSTPFDAPPAWAKEVVWYQIFVERFRNGDPDNDPTPEDMEGAYPGFVPEGWKITPWTQDWFRPDDYFANMDGKQGIGGHPITGFDQKLQARRYGGDLQGVLDQMDYLQELGVTAIYFNPLNDAPSLHKYDARHWRHIDRNFGPNPAKDRETMANEDPTDPDTWEFTEADKMFLKVIEEFHKRGIKVILDYSWNHTGHTFWAWKDVLKNQEKSPFAEWYEVKQFDDPNTPEDEFEFSGWAGVPDLPEIKKTQYMDHADGIRAYEGNLYSQEVKEHIFAITRRWMDPNGDGDPSDGVDGFRLDVAAEVPLGFWREYRKVVREVNPDALLLGEVWWEQWPETMIDPEPFLRGDIFDSNMNYRWYRAARHFFNAAPDELPASAFVDSLEFFRHNLREESNYALMNLTASHDVPRTLTSLFNKTKNKYQAKPEDNPDYKIHKPDEATYATLRMLLAQQFTYIGAPHIYAGDEMGMWGPDDPGNRKPLIWKDYDFEPESTHPLGKDRPTDEVKFDEELFSYYQKLIGIRADNPALVHGSIDFILTDDGHKLLAYSRKHDSEEVIAVFNAGNETQIINLPTKNEGSYEDVLGGIEVRREGENLVLELPGRTAAVLVGE</sequence>
<reference evidence="6 7" key="1">
    <citation type="submission" date="2021-05" db="EMBL/GenBank/DDBJ databases">
        <authorList>
            <person name="Zhang Z.D."/>
            <person name="Osman G."/>
        </authorList>
    </citation>
    <scope>NUCLEOTIDE SEQUENCE [LARGE SCALE GENOMIC DNA]</scope>
    <source>
        <strain evidence="6 7">KCTC 32217</strain>
    </source>
</reference>
<dbReference type="InterPro" id="IPR017853">
    <property type="entry name" value="GH"/>
</dbReference>
<dbReference type="Gene3D" id="2.60.40.1180">
    <property type="entry name" value="Golgi alpha-mannosidase II"/>
    <property type="match status" value="1"/>
</dbReference>
<keyword evidence="2" id="KW-0326">Glycosidase</keyword>
<dbReference type="GO" id="GO:0016798">
    <property type="term" value="F:hydrolase activity, acting on glycosyl bonds"/>
    <property type="evidence" value="ECO:0007669"/>
    <property type="project" value="UniProtKB-KW"/>
</dbReference>
<comment type="caution">
    <text evidence="6">The sequence shown here is derived from an EMBL/GenBank/DDBJ whole genome shotgun (WGS) entry which is preliminary data.</text>
</comment>
<evidence type="ECO:0000259" key="5">
    <source>
        <dbReference type="SMART" id="SM00642"/>
    </source>
</evidence>
<evidence type="ECO:0000313" key="7">
    <source>
        <dbReference type="Proteomes" id="UP001319104"/>
    </source>
</evidence>
<dbReference type="SUPFAM" id="SSF51445">
    <property type="entry name" value="(Trans)glycosidases"/>
    <property type="match status" value="1"/>
</dbReference>
<dbReference type="EMBL" id="JAHCMY010000003">
    <property type="protein sequence ID" value="MBS9523821.1"/>
    <property type="molecule type" value="Genomic_DNA"/>
</dbReference>
<evidence type="ECO:0000313" key="6">
    <source>
        <dbReference type="EMBL" id="MBS9523821.1"/>
    </source>
</evidence>
<keyword evidence="4" id="KW-0732">Signal</keyword>
<evidence type="ECO:0000256" key="4">
    <source>
        <dbReference type="SAM" id="SignalP"/>
    </source>
</evidence>
<gene>
    <name evidence="6" type="ORF">KI659_07310</name>
</gene>
<name>A0AAP2G4A0_9BACT</name>
<dbReference type="PANTHER" id="PTHR10357">
    <property type="entry name" value="ALPHA-AMYLASE FAMILY MEMBER"/>
    <property type="match status" value="1"/>
</dbReference>
<proteinExistence type="predicted"/>
<evidence type="ECO:0000256" key="2">
    <source>
        <dbReference type="ARBA" id="ARBA00023295"/>
    </source>
</evidence>
<feature type="signal peptide" evidence="4">
    <location>
        <begin position="1"/>
        <end position="19"/>
    </location>
</feature>
<evidence type="ECO:0000256" key="1">
    <source>
        <dbReference type="ARBA" id="ARBA00022801"/>
    </source>
</evidence>
<dbReference type="AlphaFoldDB" id="A0AAP2G4A0"/>
<feature type="domain" description="Glycosyl hydrolase family 13 catalytic" evidence="5">
    <location>
        <begin position="50"/>
        <end position="554"/>
    </location>
</feature>
<dbReference type="Pfam" id="PF16657">
    <property type="entry name" value="Malt_amylase_C"/>
    <property type="match status" value="1"/>
</dbReference>
<keyword evidence="1" id="KW-0378">Hydrolase</keyword>
<accession>A0AAP2G4A0</accession>
<feature type="chain" id="PRO_5042948855" evidence="4">
    <location>
        <begin position="20"/>
        <end position="642"/>
    </location>
</feature>
<dbReference type="RefSeq" id="WP_213944706.1">
    <property type="nucleotide sequence ID" value="NZ_JAHCMY010000003.1"/>
</dbReference>
<feature type="region of interest" description="Disordered" evidence="3">
    <location>
        <begin position="171"/>
        <end position="192"/>
    </location>
</feature>
<dbReference type="Gene3D" id="3.20.20.80">
    <property type="entry name" value="Glycosidases"/>
    <property type="match status" value="1"/>
</dbReference>
<keyword evidence="7" id="KW-1185">Reference proteome</keyword>
<dbReference type="PANTHER" id="PTHR10357:SF210">
    <property type="entry name" value="MALTODEXTRIN GLUCOSIDASE"/>
    <property type="match status" value="1"/>
</dbReference>
<dbReference type="SUPFAM" id="SSF51011">
    <property type="entry name" value="Glycosyl hydrolase domain"/>
    <property type="match status" value="1"/>
</dbReference>
<dbReference type="SMART" id="SM00642">
    <property type="entry name" value="Aamy"/>
    <property type="match status" value="1"/>
</dbReference>
<evidence type="ECO:0000256" key="3">
    <source>
        <dbReference type="SAM" id="MobiDB-lite"/>
    </source>
</evidence>
<dbReference type="InterPro" id="IPR032091">
    <property type="entry name" value="Malt_amylase-like_C"/>
</dbReference>
<dbReference type="InterPro" id="IPR013780">
    <property type="entry name" value="Glyco_hydro_b"/>
</dbReference>
<dbReference type="Proteomes" id="UP001319104">
    <property type="component" value="Unassembled WGS sequence"/>
</dbReference>
<dbReference type="InterPro" id="IPR006047">
    <property type="entry name" value="GH13_cat_dom"/>
</dbReference>